<dbReference type="Pfam" id="PF13719">
    <property type="entry name" value="Zn_ribbon_5"/>
    <property type="match status" value="1"/>
</dbReference>
<evidence type="ECO:0000313" key="3">
    <source>
        <dbReference type="EMBL" id="CAD84566.1"/>
    </source>
</evidence>
<evidence type="ECO:0000256" key="1">
    <source>
        <dbReference type="SAM" id="Phobius"/>
    </source>
</evidence>
<protein>
    <recommendedName>
        <fullName evidence="2">Zinc finger/thioredoxin putative domain-containing protein</fullName>
    </recommendedName>
</protein>
<dbReference type="Proteomes" id="UP000001416">
    <property type="component" value="Chromosome"/>
</dbReference>
<gene>
    <name evidence="3" type="ordered locus">NE0655</name>
</gene>
<dbReference type="OrthoDB" id="5294582at2"/>
<evidence type="ECO:0000259" key="2">
    <source>
        <dbReference type="Pfam" id="PF13719"/>
    </source>
</evidence>
<keyword evidence="4" id="KW-1185">Reference proteome</keyword>
<reference evidence="3 4" key="1">
    <citation type="journal article" date="2003" name="J. Bacteriol.">
        <title>Complete genome sequence of the ammonia-oxidizing bacterium and obligate chemolithoautotroph Nitrosomonas europaea.</title>
        <authorList>
            <person name="Chain P."/>
            <person name="Lamerdin J."/>
            <person name="Larimer F."/>
            <person name="Regala W."/>
            <person name="Land M."/>
            <person name="Hauser L."/>
            <person name="Hooper A."/>
            <person name="Klotz M."/>
            <person name="Norton J."/>
            <person name="Sayavedra-Soto L."/>
            <person name="Arciero D."/>
            <person name="Hommes N."/>
            <person name="Whittaker M."/>
            <person name="Arp D."/>
        </authorList>
    </citation>
    <scope>NUCLEOTIDE SEQUENCE [LARGE SCALE GENOMIC DNA]</scope>
    <source>
        <strain evidence="4">ATCC 19718 / CIP 103999 / KCTC 2705 / NBRC 14298</strain>
    </source>
</reference>
<dbReference type="Pfam" id="PF11906">
    <property type="entry name" value="DUF3426"/>
    <property type="match status" value="1"/>
</dbReference>
<dbReference type="RefSeq" id="WP_011111278.1">
    <property type="nucleotide sequence ID" value="NC_004757.1"/>
</dbReference>
<sequence length="250" mass="27428">MTLVTRCPVCHAVFRLTGIQLHSCNGDVRCGQCRQVFNGFVALIVVPETCIQPAARSAESAPDYLESGNVAVVPVAESSFPADHFGVQLSTRKTSRWWLIPNALLLLLLLGQFVHAYRTEIFIAFPAFQPALDSYCDLMQCEIDLPRHLHLLSLESSDLRVSSPAEPDVVALSAIIRNHAPFPQALPALLLTLTDSDEKPLASRIFTAEDYLDSVTDQSVLGGDSEIQVQCFLNTSSLDAVGYKLELIYP</sequence>
<accession>Q82WL6</accession>
<dbReference type="GeneID" id="87103852"/>
<dbReference type="KEGG" id="neu:NE0655"/>
<dbReference type="HOGENOM" id="CLU_036053_0_0_4"/>
<dbReference type="STRING" id="228410.NE0655"/>
<name>Q82WL6_NITEU</name>
<dbReference type="eggNOG" id="ENOG50315VR">
    <property type="taxonomic scope" value="Bacteria"/>
</dbReference>
<dbReference type="InterPro" id="IPR021834">
    <property type="entry name" value="DUF3426"/>
</dbReference>
<dbReference type="EMBL" id="AL954747">
    <property type="protein sequence ID" value="CAD84566.1"/>
    <property type="molecule type" value="Genomic_DNA"/>
</dbReference>
<dbReference type="InterPro" id="IPR011723">
    <property type="entry name" value="Znf/thioredoxin_put"/>
</dbReference>
<dbReference type="AlphaFoldDB" id="Q82WL6"/>
<keyword evidence="1" id="KW-0472">Membrane</keyword>
<keyword evidence="1" id="KW-0812">Transmembrane</keyword>
<proteinExistence type="predicted"/>
<feature type="transmembrane region" description="Helical" evidence="1">
    <location>
        <begin position="97"/>
        <end position="117"/>
    </location>
</feature>
<evidence type="ECO:0000313" key="4">
    <source>
        <dbReference type="Proteomes" id="UP000001416"/>
    </source>
</evidence>
<keyword evidence="1" id="KW-1133">Transmembrane helix</keyword>
<organism evidence="3 4">
    <name type="scientific">Nitrosomonas europaea (strain ATCC 19718 / CIP 103999 / KCTC 2705 / NBRC 14298)</name>
    <dbReference type="NCBI Taxonomy" id="228410"/>
    <lineage>
        <taxon>Bacteria</taxon>
        <taxon>Pseudomonadati</taxon>
        <taxon>Pseudomonadota</taxon>
        <taxon>Betaproteobacteria</taxon>
        <taxon>Nitrosomonadales</taxon>
        <taxon>Nitrosomonadaceae</taxon>
        <taxon>Nitrosomonas</taxon>
    </lineage>
</organism>
<feature type="domain" description="Zinc finger/thioredoxin putative" evidence="2">
    <location>
        <begin position="3"/>
        <end position="38"/>
    </location>
</feature>
<dbReference type="NCBIfam" id="TIGR02098">
    <property type="entry name" value="MJ0042_CXXC"/>
    <property type="match status" value="1"/>
</dbReference>